<gene>
    <name evidence="4" type="ORF">F0357_17745</name>
</gene>
<dbReference type="EMBL" id="VWNA01000001">
    <property type="protein sequence ID" value="MQT14460.1"/>
    <property type="molecule type" value="Genomic_DNA"/>
</dbReference>
<dbReference type="SUPFAM" id="SSF55729">
    <property type="entry name" value="Acyl-CoA N-acyltransferases (Nat)"/>
    <property type="match status" value="1"/>
</dbReference>
<dbReference type="PANTHER" id="PTHR43877">
    <property type="entry name" value="AMINOALKYLPHOSPHONATE N-ACETYLTRANSFERASE-RELATED-RELATED"/>
    <property type="match status" value="1"/>
</dbReference>
<organism evidence="4 5">
    <name type="scientific">Segnochrobactrum spirostomi</name>
    <dbReference type="NCBI Taxonomy" id="2608987"/>
    <lineage>
        <taxon>Bacteria</taxon>
        <taxon>Pseudomonadati</taxon>
        <taxon>Pseudomonadota</taxon>
        <taxon>Alphaproteobacteria</taxon>
        <taxon>Hyphomicrobiales</taxon>
        <taxon>Segnochrobactraceae</taxon>
        <taxon>Segnochrobactrum</taxon>
    </lineage>
</organism>
<evidence type="ECO:0000256" key="1">
    <source>
        <dbReference type="ARBA" id="ARBA00022679"/>
    </source>
</evidence>
<evidence type="ECO:0000256" key="2">
    <source>
        <dbReference type="ARBA" id="ARBA00023315"/>
    </source>
</evidence>
<dbReference type="CDD" id="cd04301">
    <property type="entry name" value="NAT_SF"/>
    <property type="match status" value="1"/>
</dbReference>
<evidence type="ECO:0000313" key="4">
    <source>
        <dbReference type="EMBL" id="MQT14460.1"/>
    </source>
</evidence>
<dbReference type="PROSITE" id="PS51186">
    <property type="entry name" value="GNAT"/>
    <property type="match status" value="1"/>
</dbReference>
<dbReference type="Pfam" id="PF00583">
    <property type="entry name" value="Acetyltransf_1"/>
    <property type="match status" value="1"/>
</dbReference>
<dbReference type="GO" id="GO:0016747">
    <property type="term" value="F:acyltransferase activity, transferring groups other than amino-acyl groups"/>
    <property type="evidence" value="ECO:0007669"/>
    <property type="project" value="InterPro"/>
</dbReference>
<accession>A0A6A7Y5H3</accession>
<keyword evidence="5" id="KW-1185">Reference proteome</keyword>
<name>A0A6A7Y5H3_9HYPH</name>
<comment type="caution">
    <text evidence="4">The sequence shown here is derived from an EMBL/GenBank/DDBJ whole genome shotgun (WGS) entry which is preliminary data.</text>
</comment>
<proteinExistence type="predicted"/>
<dbReference type="AlphaFoldDB" id="A0A6A7Y5H3"/>
<dbReference type="Proteomes" id="UP000332515">
    <property type="component" value="Unassembled WGS sequence"/>
</dbReference>
<feature type="domain" description="N-acetyltransferase" evidence="3">
    <location>
        <begin position="21"/>
        <end position="167"/>
    </location>
</feature>
<dbReference type="Gene3D" id="3.40.630.30">
    <property type="match status" value="1"/>
</dbReference>
<evidence type="ECO:0000259" key="3">
    <source>
        <dbReference type="PROSITE" id="PS51186"/>
    </source>
</evidence>
<dbReference type="InterPro" id="IPR021770">
    <property type="entry name" value="DUF3335"/>
</dbReference>
<dbReference type="InterPro" id="IPR050832">
    <property type="entry name" value="Bact_Acetyltransf"/>
</dbReference>
<dbReference type="RefSeq" id="WP_153485226.1">
    <property type="nucleotide sequence ID" value="NZ_VWNA01000001.1"/>
</dbReference>
<dbReference type="InterPro" id="IPR016181">
    <property type="entry name" value="Acyl_CoA_acyltransferase"/>
</dbReference>
<dbReference type="Pfam" id="PF11814">
    <property type="entry name" value="DUF3335"/>
    <property type="match status" value="1"/>
</dbReference>
<protein>
    <submittedName>
        <fullName evidence="4">GNAT family N-acetyltransferase</fullName>
    </submittedName>
</protein>
<sequence length="387" mass="42694">MPEIERLDRSPAGAAACADGLTIRRARKDDLPRLAALEERVFAGDRLSPRSFRDMVERRSASMLAAERGGVVIGYALVLYRTGTSIARLYSVAVDPDAIRGGIGRRLLAAVEDDARARGALFLRLEVRQDNRPAIALYKGAGYQEFDRLADYYADHETALRLEKSLIAHHRPVARDAPYYPQTTEFTCGPAAMAMAMAALEPGLAPTRALELTLWREATTIFMTSGHGGCDPVGMAVALKRRGFSTGVWLNQRPPLFLDGVRTADKRAVMTIVQETFRADAEALGVPIAERALTRDELVAALDSGACAIVLISAWRMYHERYPHWILVYGHDERTVFAHDPFIDPDRHEAAIAKAHIAIPWPEFDAMSAYGRSRLRAAVLVGKGDTR</sequence>
<dbReference type="Gene3D" id="3.90.70.10">
    <property type="entry name" value="Cysteine proteinases"/>
    <property type="match status" value="1"/>
</dbReference>
<dbReference type="InterPro" id="IPR000182">
    <property type="entry name" value="GNAT_dom"/>
</dbReference>
<keyword evidence="2" id="KW-0012">Acyltransferase</keyword>
<reference evidence="4 5" key="1">
    <citation type="submission" date="2019-09" db="EMBL/GenBank/DDBJ databases">
        <title>Segnochrobactrum spirostomi gen. nov., sp. nov., isolated from the ciliate Spirostomum cf. yagiui and description of a novel family, Segnochrobactraceae fam. nov. within the order Rhizobiales of the class Alphaproteobacteria.</title>
        <authorList>
            <person name="Akter S."/>
            <person name="Shazib S.U.A."/>
            <person name="Shin M.K."/>
        </authorList>
    </citation>
    <scope>NUCLEOTIDE SEQUENCE [LARGE SCALE GENOMIC DNA]</scope>
    <source>
        <strain evidence="4 5">Sp-1</strain>
    </source>
</reference>
<dbReference type="PANTHER" id="PTHR43877:SF2">
    <property type="entry name" value="AMINOALKYLPHOSPHONATE N-ACETYLTRANSFERASE-RELATED"/>
    <property type="match status" value="1"/>
</dbReference>
<evidence type="ECO:0000313" key="5">
    <source>
        <dbReference type="Proteomes" id="UP000332515"/>
    </source>
</evidence>
<keyword evidence="1 4" id="KW-0808">Transferase</keyword>